<keyword evidence="3" id="KW-1185">Reference proteome</keyword>
<dbReference type="OrthoDB" id="784699at2759"/>
<comment type="caution">
    <text evidence="2">The sequence shown here is derived from an EMBL/GenBank/DDBJ whole genome shotgun (WGS) entry which is preliminary data.</text>
</comment>
<sequence length="204" mass="23083">MAQMEARESRERRKRRRWHPTAEEVIDRLRDDGDFDSLRLSLIQQLKNNEELRKSIVEEVTQSLVLNDEGCEKLKFRDLSDAIYEEVGIKIMGKISDEVWKTINSSEQEIQDTIESVYNRILHPENKKKSTSTSAPGKSLHCQENEPDAPPGFVLPTKNNGTMANVKLEEENDVAPPGFDTVKDINEVANGSGEDDQDAPPGFS</sequence>
<dbReference type="PANTHER" id="PTHR34356:SF3">
    <property type="entry name" value="EXPRESSED PROTEIN"/>
    <property type="match status" value="1"/>
</dbReference>
<dbReference type="PANTHER" id="PTHR34356">
    <property type="entry name" value="ANTIGENIC HEAT-STABLE PROTEIN"/>
    <property type="match status" value="1"/>
</dbReference>
<name>A0A9Q0CQV7_9POAL</name>
<accession>A0A9Q0CQV7</accession>
<proteinExistence type="predicted"/>
<protein>
    <submittedName>
        <fullName evidence="2">Uncharacterized protein</fullName>
    </submittedName>
</protein>
<gene>
    <name evidence="2" type="ORF">LUZ63_006619</name>
</gene>
<evidence type="ECO:0000313" key="2">
    <source>
        <dbReference type="EMBL" id="KAJ1698107.1"/>
    </source>
</evidence>
<dbReference type="AlphaFoldDB" id="A0A9Q0CQV7"/>
<organism evidence="2 3">
    <name type="scientific">Rhynchospora breviuscula</name>
    <dbReference type="NCBI Taxonomy" id="2022672"/>
    <lineage>
        <taxon>Eukaryota</taxon>
        <taxon>Viridiplantae</taxon>
        <taxon>Streptophyta</taxon>
        <taxon>Embryophyta</taxon>
        <taxon>Tracheophyta</taxon>
        <taxon>Spermatophyta</taxon>
        <taxon>Magnoliopsida</taxon>
        <taxon>Liliopsida</taxon>
        <taxon>Poales</taxon>
        <taxon>Cyperaceae</taxon>
        <taxon>Cyperoideae</taxon>
        <taxon>Rhynchosporeae</taxon>
        <taxon>Rhynchospora</taxon>
    </lineage>
</organism>
<dbReference type="Proteomes" id="UP001151287">
    <property type="component" value="Unassembled WGS sequence"/>
</dbReference>
<dbReference type="EMBL" id="JAMQYH010000002">
    <property type="protein sequence ID" value="KAJ1698107.1"/>
    <property type="molecule type" value="Genomic_DNA"/>
</dbReference>
<reference evidence="2" key="1">
    <citation type="journal article" date="2022" name="Cell">
        <title>Repeat-based holocentromeres influence genome architecture and karyotype evolution.</title>
        <authorList>
            <person name="Hofstatter P.G."/>
            <person name="Thangavel G."/>
            <person name="Lux T."/>
            <person name="Neumann P."/>
            <person name="Vondrak T."/>
            <person name="Novak P."/>
            <person name="Zhang M."/>
            <person name="Costa L."/>
            <person name="Castellani M."/>
            <person name="Scott A."/>
            <person name="Toegelov H."/>
            <person name="Fuchs J."/>
            <person name="Mata-Sucre Y."/>
            <person name="Dias Y."/>
            <person name="Vanzela A.L.L."/>
            <person name="Huettel B."/>
            <person name="Almeida C.C.S."/>
            <person name="Simkova H."/>
            <person name="Souza G."/>
            <person name="Pedrosa-Harand A."/>
            <person name="Macas J."/>
            <person name="Mayer K.F.X."/>
            <person name="Houben A."/>
            <person name="Marques A."/>
        </authorList>
    </citation>
    <scope>NUCLEOTIDE SEQUENCE</scope>
    <source>
        <strain evidence="2">RhyBre1mFocal</strain>
    </source>
</reference>
<feature type="region of interest" description="Disordered" evidence="1">
    <location>
        <begin position="125"/>
        <end position="204"/>
    </location>
</feature>
<evidence type="ECO:0000256" key="1">
    <source>
        <dbReference type="SAM" id="MobiDB-lite"/>
    </source>
</evidence>
<evidence type="ECO:0000313" key="3">
    <source>
        <dbReference type="Proteomes" id="UP001151287"/>
    </source>
</evidence>